<sequence>MNSFISRNIRRLKELLFYYSYIEDIGKTYNRNFLLKRNLTGARLVGKISKSLLEKGVDFRDLNSRAMLAYRLAALVKHKVLAPQVIPAKRISGLDLADISQRIDDLVFLTAFRGISVSEFLNHRQLSDIINLGEILDNLVFNIWIGNYDRKDGDYIVGDNQQVYFIDYHLCGPGFKSDYLLSLGAYGEAYSIDDPADTGWCIGSPILLQLVRDTKVPFEQFLPMIKRIEGLRSAKISQAMRNLKFYDEHNEERIDGLFLDFLLKRRHLLRPAVKSWVEAAYPKGPRPKDPRREDNIYSHIL</sequence>
<gene>
    <name evidence="1" type="ORF">A3B21_00290</name>
</gene>
<dbReference type="EMBL" id="MGEJ01000007">
    <property type="protein sequence ID" value="OGL81350.1"/>
    <property type="molecule type" value="Genomic_DNA"/>
</dbReference>
<accession>A0A1F7UST0</accession>
<proteinExistence type="predicted"/>
<evidence type="ECO:0000313" key="1">
    <source>
        <dbReference type="EMBL" id="OGL81350.1"/>
    </source>
</evidence>
<evidence type="ECO:0000313" key="2">
    <source>
        <dbReference type="Proteomes" id="UP000176897"/>
    </source>
</evidence>
<reference evidence="1 2" key="1">
    <citation type="journal article" date="2016" name="Nat. Commun.">
        <title>Thousands of microbial genomes shed light on interconnected biogeochemical processes in an aquifer system.</title>
        <authorList>
            <person name="Anantharaman K."/>
            <person name="Brown C.T."/>
            <person name="Hug L.A."/>
            <person name="Sharon I."/>
            <person name="Castelle C.J."/>
            <person name="Probst A.J."/>
            <person name="Thomas B.C."/>
            <person name="Singh A."/>
            <person name="Wilkins M.J."/>
            <person name="Karaoz U."/>
            <person name="Brodie E.L."/>
            <person name="Williams K.H."/>
            <person name="Hubbard S.S."/>
            <person name="Banfield J.F."/>
        </authorList>
    </citation>
    <scope>NUCLEOTIDE SEQUENCE [LARGE SCALE GENOMIC DNA]</scope>
</reference>
<protein>
    <recommendedName>
        <fullName evidence="3">Protein kinase domain-containing protein</fullName>
    </recommendedName>
</protein>
<dbReference type="AlphaFoldDB" id="A0A1F7UST0"/>
<organism evidence="1 2">
    <name type="scientific">Candidatus Uhrbacteria bacterium RIFCSPLOWO2_01_FULL_47_24</name>
    <dbReference type="NCBI Taxonomy" id="1802401"/>
    <lineage>
        <taxon>Bacteria</taxon>
        <taxon>Candidatus Uhriibacteriota</taxon>
    </lineage>
</organism>
<dbReference type="Proteomes" id="UP000176897">
    <property type="component" value="Unassembled WGS sequence"/>
</dbReference>
<evidence type="ECO:0008006" key="3">
    <source>
        <dbReference type="Google" id="ProtNLM"/>
    </source>
</evidence>
<comment type="caution">
    <text evidence="1">The sequence shown here is derived from an EMBL/GenBank/DDBJ whole genome shotgun (WGS) entry which is preliminary data.</text>
</comment>
<dbReference type="STRING" id="1802401.A3B21_00290"/>
<name>A0A1F7UST0_9BACT</name>